<evidence type="ECO:0000259" key="2">
    <source>
        <dbReference type="Pfam" id="PF01578"/>
    </source>
</evidence>
<keyword evidence="1" id="KW-1133">Transmembrane helix</keyword>
<dbReference type="PANTHER" id="PTHR38034">
    <property type="entry name" value="INNER MEMBRANE PROTEIN YPJD"/>
    <property type="match status" value="1"/>
</dbReference>
<reference evidence="3" key="1">
    <citation type="submission" date="2016-09" db="EMBL/GenBank/DDBJ databases">
        <title>Genome sequence of Chlorobaculum limnaeum.</title>
        <authorList>
            <person name="Liu Z."/>
            <person name="Tank M."/>
            <person name="Bryant D.A."/>
        </authorList>
    </citation>
    <scope>NUCLEOTIDE SEQUENCE [LARGE SCALE GENOMIC DNA]</scope>
    <source>
        <strain evidence="3">DSM 1677</strain>
    </source>
</reference>
<dbReference type="GO" id="GO:0020037">
    <property type="term" value="F:heme binding"/>
    <property type="evidence" value="ECO:0007669"/>
    <property type="project" value="InterPro"/>
</dbReference>
<dbReference type="GO" id="GO:0017004">
    <property type="term" value="P:cytochrome complex assembly"/>
    <property type="evidence" value="ECO:0007669"/>
    <property type="project" value="InterPro"/>
</dbReference>
<evidence type="ECO:0000313" key="4">
    <source>
        <dbReference type="Proteomes" id="UP000095185"/>
    </source>
</evidence>
<dbReference type="Proteomes" id="UP000095185">
    <property type="component" value="Chromosome"/>
</dbReference>
<keyword evidence="1" id="KW-0812">Transmembrane</keyword>
<feature type="transmembrane region" description="Helical" evidence="1">
    <location>
        <begin position="183"/>
        <end position="208"/>
    </location>
</feature>
<proteinExistence type="predicted"/>
<feature type="transmembrane region" description="Helical" evidence="1">
    <location>
        <begin position="12"/>
        <end position="34"/>
    </location>
</feature>
<protein>
    <submittedName>
        <fullName evidence="3">Cytochrome C biogenesis protein</fullName>
    </submittedName>
</protein>
<keyword evidence="1" id="KW-0472">Membrane</keyword>
<keyword evidence="4" id="KW-1185">Reference proteome</keyword>
<dbReference type="OrthoDB" id="597485at2"/>
<dbReference type="InterPro" id="IPR002541">
    <property type="entry name" value="Cyt_c_assembly"/>
</dbReference>
<dbReference type="RefSeq" id="WP_069809027.1">
    <property type="nucleotide sequence ID" value="NZ_CP017305.1"/>
</dbReference>
<gene>
    <name evidence="3" type="ORF">BIU88_03590</name>
</gene>
<dbReference type="PANTHER" id="PTHR38034:SF1">
    <property type="entry name" value="INNER MEMBRANE PROTEIN YPJD"/>
    <property type="match status" value="1"/>
</dbReference>
<evidence type="ECO:0000256" key="1">
    <source>
        <dbReference type="SAM" id="Phobius"/>
    </source>
</evidence>
<dbReference type="EMBL" id="CP017305">
    <property type="protein sequence ID" value="AOS83305.1"/>
    <property type="molecule type" value="Genomic_DNA"/>
</dbReference>
<feature type="transmembrane region" description="Helical" evidence="1">
    <location>
        <begin position="220"/>
        <end position="240"/>
    </location>
</feature>
<sequence length="281" mass="31009">MANIFLENSLLFALTQIVPLFYIVTTALYGIHFFKETPLAGSLKQPALILTVVMHVADLGLLTSTAGYRLNYSAYNLMSMVALTLAITYMFIEFTTKSDKTGFFVIAFATGSALFSSILSSQTVDSGPAFSGLRIGVHLIAAIFGFSSVAIAGLYSGMYLVLFRQIRLNRFGLLFQRLPNLEALGLLIMHAVAFGFFFLTVTIFAGILEQQASRQAINLFEPRLISLIVIWLLYGISLVIKPLFGWDIKHMAVLLIALFVLVTALLFFMSLVTPSFHGMMI</sequence>
<feature type="transmembrane region" description="Helical" evidence="1">
    <location>
        <begin position="252"/>
        <end position="272"/>
    </location>
</feature>
<dbReference type="InterPro" id="IPR052372">
    <property type="entry name" value="YpjD/HemX"/>
</dbReference>
<dbReference type="STRING" id="274537.BIU88_03590"/>
<dbReference type="Pfam" id="PF01578">
    <property type="entry name" value="Cytochrom_C_asm"/>
    <property type="match status" value="1"/>
</dbReference>
<dbReference type="KEGG" id="clz:BIU88_03590"/>
<feature type="transmembrane region" description="Helical" evidence="1">
    <location>
        <begin position="74"/>
        <end position="92"/>
    </location>
</feature>
<dbReference type="AlphaFoldDB" id="A0A1D8D1J7"/>
<feature type="transmembrane region" description="Helical" evidence="1">
    <location>
        <begin position="139"/>
        <end position="162"/>
    </location>
</feature>
<organism evidence="3 4">
    <name type="scientific">Chlorobaculum limnaeum</name>
    <dbReference type="NCBI Taxonomy" id="274537"/>
    <lineage>
        <taxon>Bacteria</taxon>
        <taxon>Pseudomonadati</taxon>
        <taxon>Chlorobiota</taxon>
        <taxon>Chlorobiia</taxon>
        <taxon>Chlorobiales</taxon>
        <taxon>Chlorobiaceae</taxon>
        <taxon>Chlorobaculum</taxon>
    </lineage>
</organism>
<accession>A0A1D8D1J7</accession>
<feature type="transmembrane region" description="Helical" evidence="1">
    <location>
        <begin position="101"/>
        <end position="119"/>
    </location>
</feature>
<feature type="transmembrane region" description="Helical" evidence="1">
    <location>
        <begin position="46"/>
        <end position="68"/>
    </location>
</feature>
<feature type="domain" description="Cytochrome c assembly protein" evidence="2">
    <location>
        <begin position="74"/>
        <end position="274"/>
    </location>
</feature>
<evidence type="ECO:0000313" key="3">
    <source>
        <dbReference type="EMBL" id="AOS83305.1"/>
    </source>
</evidence>
<name>A0A1D8D1J7_CHLLM</name>